<dbReference type="Proteomes" id="UP000267464">
    <property type="component" value="Unassembled WGS sequence"/>
</dbReference>
<keyword evidence="3" id="KW-1185">Reference proteome</keyword>
<protein>
    <submittedName>
        <fullName evidence="2">Uncharacterized protein</fullName>
    </submittedName>
</protein>
<accession>A0A3N7HN00</accession>
<dbReference type="EMBL" id="QUSW01000007">
    <property type="protein sequence ID" value="RQP22466.1"/>
    <property type="molecule type" value="Genomic_DNA"/>
</dbReference>
<proteinExistence type="predicted"/>
<evidence type="ECO:0000256" key="1">
    <source>
        <dbReference type="SAM" id="SignalP"/>
    </source>
</evidence>
<feature type="chain" id="PRO_5017939900" evidence="1">
    <location>
        <begin position="26"/>
        <end position="114"/>
    </location>
</feature>
<evidence type="ECO:0000313" key="3">
    <source>
        <dbReference type="Proteomes" id="UP000267464"/>
    </source>
</evidence>
<keyword evidence="1" id="KW-0732">Signal</keyword>
<comment type="caution">
    <text evidence="2">The sequence shown here is derived from an EMBL/GenBank/DDBJ whole genome shotgun (WGS) entry which is preliminary data.</text>
</comment>
<name>A0A3N7HN00_9BURK</name>
<dbReference type="RefSeq" id="WP_124542688.1">
    <property type="nucleotide sequence ID" value="NZ_QUSW01000007.1"/>
</dbReference>
<reference evidence="2 3" key="2">
    <citation type="submission" date="2018-12" db="EMBL/GenBank/DDBJ databases">
        <title>Rhizobacter gummiphilus sp. nov., a rubber-degrading bacterium isolated from the soil of a botanical garden in Japan.</title>
        <authorList>
            <person name="Shunsuke S.S."/>
        </authorList>
    </citation>
    <scope>NUCLEOTIDE SEQUENCE [LARGE SCALE GENOMIC DNA]</scope>
    <source>
        <strain evidence="2 3">S-16</strain>
    </source>
</reference>
<gene>
    <name evidence="2" type="ORF">DZC73_22755</name>
</gene>
<organism evidence="2 3">
    <name type="scientific">Piscinibacter terrae</name>
    <dbReference type="NCBI Taxonomy" id="2496871"/>
    <lineage>
        <taxon>Bacteria</taxon>
        <taxon>Pseudomonadati</taxon>
        <taxon>Pseudomonadota</taxon>
        <taxon>Betaproteobacteria</taxon>
        <taxon>Burkholderiales</taxon>
        <taxon>Sphaerotilaceae</taxon>
        <taxon>Piscinibacter</taxon>
    </lineage>
</organism>
<sequence>MDSKLSTLFQAVVVAAALTSGAAFAADADPALQTYKSVVLGDSAAKRDVSIFVDEDDAALGPYAHYLIHHGVSRDAAVAAAKRVDRSATRVDEVSSREVSLSPVELYRRAVLKG</sequence>
<reference evidence="2 3" key="1">
    <citation type="submission" date="2018-08" db="EMBL/GenBank/DDBJ databases">
        <authorList>
            <person name="Khan S.A."/>
            <person name="Jeon C.O."/>
            <person name="Chun B.H."/>
            <person name="Jeong S.E."/>
        </authorList>
    </citation>
    <scope>NUCLEOTIDE SEQUENCE [LARGE SCALE GENOMIC DNA]</scope>
    <source>
        <strain evidence="2 3">S-16</strain>
    </source>
</reference>
<evidence type="ECO:0000313" key="2">
    <source>
        <dbReference type="EMBL" id="RQP22466.1"/>
    </source>
</evidence>
<dbReference type="AlphaFoldDB" id="A0A3N7HN00"/>
<feature type="signal peptide" evidence="1">
    <location>
        <begin position="1"/>
        <end position="25"/>
    </location>
</feature>